<evidence type="ECO:0000256" key="1">
    <source>
        <dbReference type="ARBA" id="ARBA00022737"/>
    </source>
</evidence>
<accession>A0A0L0H8H3</accession>
<dbReference type="InterPro" id="IPR011990">
    <property type="entry name" value="TPR-like_helical_dom_sf"/>
</dbReference>
<feature type="non-terminal residue" evidence="5">
    <location>
        <position position="908"/>
    </location>
</feature>
<feature type="repeat" description="PPR" evidence="2">
    <location>
        <begin position="761"/>
        <end position="795"/>
    </location>
</feature>
<dbReference type="GO" id="GO:0005739">
    <property type="term" value="C:mitochondrion"/>
    <property type="evidence" value="ECO:0007669"/>
    <property type="project" value="TreeGrafter"/>
</dbReference>
<protein>
    <submittedName>
        <fullName evidence="5">Pentatricopeptide repeat domain-containing protein</fullName>
    </submittedName>
</protein>
<keyword evidence="6" id="KW-1185">Reference proteome</keyword>
<reference evidence="5 6" key="1">
    <citation type="submission" date="2009-08" db="EMBL/GenBank/DDBJ databases">
        <title>The Genome Sequence of Spizellomyces punctatus strain DAOM BR117.</title>
        <authorList>
            <consortium name="The Broad Institute Genome Sequencing Platform"/>
            <person name="Russ C."/>
            <person name="Cuomo C."/>
            <person name="Shea T."/>
            <person name="Young S.K."/>
            <person name="Zeng Q."/>
            <person name="Koehrsen M."/>
            <person name="Haas B."/>
            <person name="Borodovsky M."/>
            <person name="Guigo R."/>
            <person name="Alvarado L."/>
            <person name="Berlin A."/>
            <person name="Bochicchio J."/>
            <person name="Borenstein D."/>
            <person name="Chapman S."/>
            <person name="Chen Z."/>
            <person name="Engels R."/>
            <person name="Freedman E."/>
            <person name="Gellesch M."/>
            <person name="Goldberg J."/>
            <person name="Griggs A."/>
            <person name="Gujja S."/>
            <person name="Heiman D."/>
            <person name="Hepburn T."/>
            <person name="Howarth C."/>
            <person name="Jen D."/>
            <person name="Larson L."/>
            <person name="Lewis B."/>
            <person name="Mehta T."/>
            <person name="Park D."/>
            <person name="Pearson M."/>
            <person name="Roberts A."/>
            <person name="Saif S."/>
            <person name="Shenoy N."/>
            <person name="Sisk P."/>
            <person name="Stolte C."/>
            <person name="Sykes S."/>
            <person name="Thomson T."/>
            <person name="Walk T."/>
            <person name="White J."/>
            <person name="Yandava C."/>
            <person name="Burger G."/>
            <person name="Gray M.W."/>
            <person name="Holland P.W.H."/>
            <person name="King N."/>
            <person name="Lang F.B.F."/>
            <person name="Roger A.J."/>
            <person name="Ruiz-Trillo I."/>
            <person name="Lander E."/>
            <person name="Nusbaum C."/>
        </authorList>
    </citation>
    <scope>NUCLEOTIDE SEQUENCE [LARGE SCALE GENOMIC DNA]</scope>
    <source>
        <strain evidence="5 6">DAOM BR117</strain>
    </source>
</reference>
<dbReference type="EMBL" id="KQ257464">
    <property type="protein sequence ID" value="KNC97266.1"/>
    <property type="molecule type" value="Genomic_DNA"/>
</dbReference>
<dbReference type="Pfam" id="PF13812">
    <property type="entry name" value="PPR_3"/>
    <property type="match status" value="2"/>
</dbReference>
<gene>
    <name evidence="5" type="ORF">SPPG_07193</name>
</gene>
<evidence type="ECO:0000259" key="4">
    <source>
        <dbReference type="Pfam" id="PF23276"/>
    </source>
</evidence>
<dbReference type="OrthoDB" id="2104808at2759"/>
<dbReference type="Gene3D" id="1.25.40.10">
    <property type="entry name" value="Tetratricopeptide repeat domain"/>
    <property type="match status" value="4"/>
</dbReference>
<dbReference type="AlphaFoldDB" id="A0A0L0H8H3"/>
<proteinExistence type="predicted"/>
<dbReference type="NCBIfam" id="TIGR00756">
    <property type="entry name" value="PPR"/>
    <property type="match status" value="3"/>
</dbReference>
<organism evidence="5 6">
    <name type="scientific">Spizellomyces punctatus (strain DAOM BR117)</name>
    <dbReference type="NCBI Taxonomy" id="645134"/>
    <lineage>
        <taxon>Eukaryota</taxon>
        <taxon>Fungi</taxon>
        <taxon>Fungi incertae sedis</taxon>
        <taxon>Chytridiomycota</taxon>
        <taxon>Chytridiomycota incertae sedis</taxon>
        <taxon>Chytridiomycetes</taxon>
        <taxon>Spizellomycetales</taxon>
        <taxon>Spizellomycetaceae</taxon>
        <taxon>Spizellomyces</taxon>
    </lineage>
</organism>
<dbReference type="RefSeq" id="XP_016605306.1">
    <property type="nucleotide sequence ID" value="XM_016755364.1"/>
</dbReference>
<dbReference type="InterPro" id="IPR057027">
    <property type="entry name" value="TPR_mt"/>
</dbReference>
<dbReference type="eggNOG" id="KOG4197">
    <property type="taxonomic scope" value="Eukaryota"/>
</dbReference>
<dbReference type="VEuPathDB" id="FungiDB:SPPG_07193"/>
<dbReference type="PANTHER" id="PTHR47934">
    <property type="entry name" value="PENTATRICOPEPTIDE REPEAT-CONTAINING PROTEIN PET309, MITOCHONDRIAL"/>
    <property type="match status" value="1"/>
</dbReference>
<evidence type="ECO:0000256" key="2">
    <source>
        <dbReference type="PROSITE-ProRule" id="PRU00708"/>
    </source>
</evidence>
<feature type="compositionally biased region" description="Basic and acidic residues" evidence="3">
    <location>
        <begin position="87"/>
        <end position="100"/>
    </location>
</feature>
<name>A0A0L0H8H3_SPIPD</name>
<evidence type="ECO:0000313" key="6">
    <source>
        <dbReference type="Proteomes" id="UP000053201"/>
    </source>
</evidence>
<dbReference type="InParanoid" id="A0A0L0H8H3"/>
<dbReference type="STRING" id="645134.A0A0L0H8H3"/>
<dbReference type="GO" id="GO:0006396">
    <property type="term" value="P:RNA processing"/>
    <property type="evidence" value="ECO:0007669"/>
    <property type="project" value="TreeGrafter"/>
</dbReference>
<dbReference type="GO" id="GO:0007005">
    <property type="term" value="P:mitochondrion organization"/>
    <property type="evidence" value="ECO:0007669"/>
    <property type="project" value="TreeGrafter"/>
</dbReference>
<dbReference type="InterPro" id="IPR002885">
    <property type="entry name" value="PPR_rpt"/>
</dbReference>
<dbReference type="PROSITE" id="PS51375">
    <property type="entry name" value="PPR"/>
    <property type="match status" value="5"/>
</dbReference>
<dbReference type="Pfam" id="PF23276">
    <property type="entry name" value="TPR_24"/>
    <property type="match status" value="1"/>
</dbReference>
<feature type="repeat" description="PPR" evidence="2">
    <location>
        <begin position="726"/>
        <end position="760"/>
    </location>
</feature>
<feature type="domain" description="Pentatricopeptide repeat-containing protein-mitochondrial" evidence="4">
    <location>
        <begin position="561"/>
        <end position="650"/>
    </location>
</feature>
<dbReference type="GO" id="GO:0003729">
    <property type="term" value="F:mRNA binding"/>
    <property type="evidence" value="ECO:0007669"/>
    <property type="project" value="TreeGrafter"/>
</dbReference>
<evidence type="ECO:0000313" key="5">
    <source>
        <dbReference type="EMBL" id="KNC97266.1"/>
    </source>
</evidence>
<evidence type="ECO:0000256" key="3">
    <source>
        <dbReference type="SAM" id="MobiDB-lite"/>
    </source>
</evidence>
<keyword evidence="1" id="KW-0677">Repeat</keyword>
<feature type="repeat" description="PPR" evidence="2">
    <location>
        <begin position="368"/>
        <end position="402"/>
    </location>
</feature>
<dbReference type="Proteomes" id="UP000053201">
    <property type="component" value="Unassembled WGS sequence"/>
</dbReference>
<feature type="repeat" description="PPR" evidence="2">
    <location>
        <begin position="587"/>
        <end position="621"/>
    </location>
</feature>
<dbReference type="InterPro" id="IPR051114">
    <property type="entry name" value="Mito_RNA_Proc_CCM1"/>
</dbReference>
<feature type="repeat" description="PPR" evidence="2">
    <location>
        <begin position="508"/>
        <end position="542"/>
    </location>
</feature>
<dbReference type="Pfam" id="PF01535">
    <property type="entry name" value="PPR"/>
    <property type="match status" value="1"/>
</dbReference>
<dbReference type="PANTHER" id="PTHR47934:SF6">
    <property type="entry name" value="MITOCHONDRIAL GROUP I INTRON SPLICING FACTOR CCM1-RELATED"/>
    <property type="match status" value="1"/>
</dbReference>
<dbReference type="OMA" id="GHHANEI"/>
<feature type="region of interest" description="Disordered" evidence="3">
    <location>
        <begin position="65"/>
        <end position="100"/>
    </location>
</feature>
<dbReference type="GeneID" id="27690429"/>
<sequence length="908" mass="103309">MSFAATYRLLPLATFESLTNIFTLNSSFSLCPSMRQRYPYLTRSGRVAIIGGQCLKWRQMSSSGRQPCERQRKTMQKHGHVQSQGRGRQDTVAQRKEELHHHGRVRHVHIGIAGELACVVGTDSVTCSFHSNHFAHESREHCVSLGRNGGGVDESGERMSVKHEGGSGKALLVHEIVEELRAHLRDLTHVDASRVWWLLVHGSRYGADQMTNLGLILELLTREEIRAVINALRRLPSPHKALKLIYKLIRWMKAAGLKPNADEWNVIVWLYLWRLGQDLDKTHRLCRRLGSRRYGEPNMDTWILFYERAVASRDRRGMDWVVAEMRQQSALIDTRVVCQFLKAHAAEGDIAGALHLYRMLPSLGIIPDLSIYQQLIALASRNRNPLIACQLYEEMLNQGIQPTVAVFNSIINAHLKRGQGVQNWLKRMKDNEFKPNVATVTILLHNKLARGNTTNDVFPTFESIFNDEKQEVDMVFASVAIDYFVGVGRLVEARTLYNAMVARKIQPDPSIYGSLIRGYLIERDEISAEEMIREMARDDVKPDRYMMTKLIDGYLRRNDFDTASRAYREMLRSTGLRNIRAAGIRPDSHVLSAFLASFARLKDPETALKVFVEMRTNGVKPDAAAYTQLMSLFIHDVSVVRQLWADLQATGVTPDEECFRILLVATIQDDADVSDIKQIFDDMTRHNVEPNSRIFSELTAPQGQFGELPMTQAVFDRMRATNIKPTVYAYGRIIRVHAWEGNFEQAESYFRMTRQHGLLPNVHTYNSIIRGFIRWKRWEKALEYHGMLIAEGCPRLAELEHRMEEVRRAVGEEEWERHLTAGKATLVKRSADTVPASLAAKERLPNFPCSTLNVTSTLARLLFGDGDDAQEGCSKDGSLEALTDVFSSPLPDKTVRVQVVHEVDVEDR</sequence>